<evidence type="ECO:0000259" key="8">
    <source>
        <dbReference type="Pfam" id="PF01895"/>
    </source>
</evidence>
<keyword evidence="6 7" id="KW-0592">Phosphate transport</keyword>
<dbReference type="PANTHER" id="PTHR42930">
    <property type="entry name" value="PHOSPHATE-SPECIFIC TRANSPORT SYSTEM ACCESSORY PROTEIN PHOU"/>
    <property type="match status" value="1"/>
</dbReference>
<feature type="domain" description="PhoU" evidence="8">
    <location>
        <begin position="19"/>
        <end position="106"/>
    </location>
</feature>
<dbReference type="InterPro" id="IPR038078">
    <property type="entry name" value="PhoU-like_sf"/>
</dbReference>
<dbReference type="InterPro" id="IPR028366">
    <property type="entry name" value="PhoU"/>
</dbReference>
<dbReference type="EMBL" id="JXTG01000020">
    <property type="protein sequence ID" value="KIP20262.1"/>
    <property type="molecule type" value="Genomic_DNA"/>
</dbReference>
<evidence type="ECO:0000256" key="7">
    <source>
        <dbReference type="PIRNR" id="PIRNR003107"/>
    </source>
</evidence>
<name>A0A0D0HLX9_9BACL</name>
<keyword evidence="10" id="KW-1185">Reference proteome</keyword>
<organism evidence="9 10">
    <name type="scientific">Anoxybacillus ayderensis</name>
    <dbReference type="NCBI Taxonomy" id="265546"/>
    <lineage>
        <taxon>Bacteria</taxon>
        <taxon>Bacillati</taxon>
        <taxon>Bacillota</taxon>
        <taxon>Bacilli</taxon>
        <taxon>Bacillales</taxon>
        <taxon>Anoxybacillaceae</taxon>
        <taxon>Anoxybacillus</taxon>
    </lineage>
</organism>
<evidence type="ECO:0000313" key="10">
    <source>
        <dbReference type="Proteomes" id="UP000032047"/>
    </source>
</evidence>
<evidence type="ECO:0000256" key="6">
    <source>
        <dbReference type="ARBA" id="ARBA00022592"/>
    </source>
</evidence>
<dbReference type="PATRIC" id="fig|265546.4.peg.2600"/>
<keyword evidence="5 7" id="KW-0963">Cytoplasm</keyword>
<proteinExistence type="inferred from homology"/>
<dbReference type="Gene3D" id="1.20.58.220">
    <property type="entry name" value="Phosphate transport system protein phou homolog 2, domain 2"/>
    <property type="match status" value="1"/>
</dbReference>
<comment type="subcellular location">
    <subcellularLocation>
        <location evidence="1 7">Cytoplasm</location>
    </subcellularLocation>
</comment>
<dbReference type="GO" id="GO:0005737">
    <property type="term" value="C:cytoplasm"/>
    <property type="evidence" value="ECO:0007669"/>
    <property type="project" value="UniProtKB-SubCell"/>
</dbReference>
<dbReference type="NCBIfam" id="TIGR02135">
    <property type="entry name" value="phoU_full"/>
    <property type="match status" value="1"/>
</dbReference>
<accession>A0A0D0HLX9</accession>
<reference evidence="9 10" key="1">
    <citation type="submission" date="2015-01" db="EMBL/GenBank/DDBJ databases">
        <title>Genome sequence of Anoxybacillus ayderensis strain AB04.</title>
        <authorList>
            <person name="Belduz A.O."/>
            <person name="Canakci S."/>
            <person name="Chan K.-G."/>
            <person name="Kahar U.M."/>
            <person name="Yaakob A.S."/>
            <person name="Chan C.S."/>
            <person name="Goh K.M."/>
        </authorList>
    </citation>
    <scope>NUCLEOTIDE SEQUENCE [LARGE SCALE GENOMIC DNA]</scope>
    <source>
        <strain evidence="9 10">AB04</strain>
    </source>
</reference>
<sequence>MTKRSTFDAALQQLREKLMTMVSASQQALHESIEALKTQNIAKADDIIENDKKINELEREINELAIMTILKQQPVASDLRRLIVALKISSDVERIGDIAVNIAKSVKFIGTEPHVKPIVHIPEMAAIVNEMLDHALHAFHNDDVEEAKRIALEDDRVDELQGKIIQELIDLMSEKPEFTNQITQLSFITRNLERAGDHVTNIAENILYSVKGIRIDLNY</sequence>
<comment type="similarity">
    <text evidence="2 7">Belongs to the PhoU family.</text>
</comment>
<dbReference type="Proteomes" id="UP000032047">
    <property type="component" value="Unassembled WGS sequence"/>
</dbReference>
<dbReference type="PIRSF" id="PIRSF003107">
    <property type="entry name" value="PhoU"/>
    <property type="match status" value="1"/>
</dbReference>
<evidence type="ECO:0000256" key="2">
    <source>
        <dbReference type="ARBA" id="ARBA00008107"/>
    </source>
</evidence>
<protein>
    <recommendedName>
        <fullName evidence="7">Phosphate-specific transport system accessory protein PhoU</fullName>
    </recommendedName>
</protein>
<dbReference type="GO" id="GO:0006817">
    <property type="term" value="P:phosphate ion transport"/>
    <property type="evidence" value="ECO:0007669"/>
    <property type="project" value="UniProtKB-KW"/>
</dbReference>
<dbReference type="Pfam" id="PF01895">
    <property type="entry name" value="PhoU"/>
    <property type="match status" value="2"/>
</dbReference>
<gene>
    <name evidence="9" type="ORF">JV16_02587</name>
</gene>
<dbReference type="GO" id="GO:0045936">
    <property type="term" value="P:negative regulation of phosphate metabolic process"/>
    <property type="evidence" value="ECO:0007669"/>
    <property type="project" value="InterPro"/>
</dbReference>
<evidence type="ECO:0000256" key="4">
    <source>
        <dbReference type="ARBA" id="ARBA00022448"/>
    </source>
</evidence>
<evidence type="ECO:0000256" key="1">
    <source>
        <dbReference type="ARBA" id="ARBA00004496"/>
    </source>
</evidence>
<comment type="function">
    <text evidence="7">Plays a role in the regulation of phosphate uptake.</text>
</comment>
<comment type="caution">
    <text evidence="9">The sequence shown here is derived from an EMBL/GenBank/DDBJ whole genome shotgun (WGS) entry which is preliminary data.</text>
</comment>
<dbReference type="SUPFAM" id="SSF109755">
    <property type="entry name" value="PhoU-like"/>
    <property type="match status" value="1"/>
</dbReference>
<evidence type="ECO:0000256" key="5">
    <source>
        <dbReference type="ARBA" id="ARBA00022490"/>
    </source>
</evidence>
<dbReference type="AlphaFoldDB" id="A0A0D0HLX9"/>
<feature type="domain" description="PhoU" evidence="8">
    <location>
        <begin position="121"/>
        <end position="206"/>
    </location>
</feature>
<dbReference type="PANTHER" id="PTHR42930:SF3">
    <property type="entry name" value="PHOSPHATE-SPECIFIC TRANSPORT SYSTEM ACCESSORY PROTEIN PHOU"/>
    <property type="match status" value="1"/>
</dbReference>
<evidence type="ECO:0000256" key="3">
    <source>
        <dbReference type="ARBA" id="ARBA00011738"/>
    </source>
</evidence>
<dbReference type="FunFam" id="1.20.58.220:FF:000004">
    <property type="entry name" value="Phosphate-specific transport system accessory protein PhoU"/>
    <property type="match status" value="1"/>
</dbReference>
<comment type="subunit">
    <text evidence="3 7">Homodimer.</text>
</comment>
<keyword evidence="4 7" id="KW-0813">Transport</keyword>
<dbReference type="GO" id="GO:0030643">
    <property type="term" value="P:intracellular phosphate ion homeostasis"/>
    <property type="evidence" value="ECO:0007669"/>
    <property type="project" value="InterPro"/>
</dbReference>
<dbReference type="InterPro" id="IPR026022">
    <property type="entry name" value="PhoU_dom"/>
</dbReference>
<dbReference type="RefSeq" id="WP_009362724.1">
    <property type="nucleotide sequence ID" value="NZ_ANOC01000051.1"/>
</dbReference>
<evidence type="ECO:0000313" key="9">
    <source>
        <dbReference type="EMBL" id="KIP20262.1"/>
    </source>
</evidence>